<evidence type="ECO:0000313" key="3">
    <source>
        <dbReference type="Proteomes" id="UP000829542"/>
    </source>
</evidence>
<keyword evidence="1" id="KW-0472">Membrane</keyword>
<keyword evidence="1" id="KW-0812">Transmembrane</keyword>
<accession>A0ABY3X3T2</accession>
<evidence type="ECO:0008006" key="4">
    <source>
        <dbReference type="Google" id="ProtNLM"/>
    </source>
</evidence>
<feature type="transmembrane region" description="Helical" evidence="1">
    <location>
        <begin position="177"/>
        <end position="202"/>
    </location>
</feature>
<gene>
    <name evidence="2" type="ORF">MMG00_00225</name>
</gene>
<reference evidence="2 3" key="1">
    <citation type="submission" date="2022-03" db="EMBL/GenBank/DDBJ databases">
        <title>Ignatzschineria rhizosphaerae HR5S32.</title>
        <authorList>
            <person name="Sun J.Q."/>
            <person name="Feng J.Y."/>
        </authorList>
    </citation>
    <scope>NUCLEOTIDE SEQUENCE [LARGE SCALE GENOMIC DNA]</scope>
    <source>
        <strain evidence="2 3">HR5S32</strain>
    </source>
</reference>
<evidence type="ECO:0000256" key="1">
    <source>
        <dbReference type="SAM" id="Phobius"/>
    </source>
</evidence>
<keyword evidence="3" id="KW-1185">Reference proteome</keyword>
<dbReference type="RefSeq" id="WP_242149762.1">
    <property type="nucleotide sequence ID" value="NZ_CP093379.1"/>
</dbReference>
<feature type="transmembrane region" description="Helical" evidence="1">
    <location>
        <begin position="12"/>
        <end position="33"/>
    </location>
</feature>
<proteinExistence type="predicted"/>
<organism evidence="2 3">
    <name type="scientific">Ignatzschineria rhizosphaerae</name>
    <dbReference type="NCBI Taxonomy" id="2923279"/>
    <lineage>
        <taxon>Bacteria</taxon>
        <taxon>Pseudomonadati</taxon>
        <taxon>Pseudomonadota</taxon>
        <taxon>Gammaproteobacteria</taxon>
        <taxon>Cardiobacteriales</taxon>
        <taxon>Ignatzschineriaceae</taxon>
        <taxon>Ignatzschineria</taxon>
    </lineage>
</organism>
<evidence type="ECO:0000313" key="2">
    <source>
        <dbReference type="EMBL" id="UNM96349.1"/>
    </source>
</evidence>
<dbReference type="EMBL" id="CP093379">
    <property type="protein sequence ID" value="UNM96349.1"/>
    <property type="molecule type" value="Genomic_DNA"/>
</dbReference>
<name>A0ABY3X3T2_9GAMM</name>
<sequence length="361" mass="42238">MSYLYKIIRLQSIRFIILGAICLLLFGAVAIYVSPAIIAKFFKVPEISLSDLKIDEKYQLNFDSQNSNRPYQLQFSNIQPIGKNEALAIQYWLGEIETSPNQDLKANASSAIIIQADLSETLHQNTPFIGYIQPKDFMLITSNEEQSLTELTKQLTQQAIPFNPNWIIITENQSDAFGFAIFVLILALIPLLLLLHGGKLFLMPDRARELRYQRKHYYEDIRALSQDFDFEIAHKMAIKLKNAVIFQDFIVVEEAFRFYLIPLQSLCMLYPTRKFVFYSLLWFIPKTGINVYEEERAYFVKLPAKSIQKIMAHLQREYPYIERQKSKQHLRHAKNPEAVWQALKTRKAEYEKSEKKDHYYA</sequence>
<dbReference type="Proteomes" id="UP000829542">
    <property type="component" value="Chromosome"/>
</dbReference>
<keyword evidence="1" id="KW-1133">Transmembrane helix</keyword>
<protein>
    <recommendedName>
        <fullName evidence="4">DUF4350 domain-containing protein</fullName>
    </recommendedName>
</protein>